<keyword evidence="2" id="KW-0624">Polysaccharide degradation</keyword>
<evidence type="ECO:0000259" key="3">
    <source>
        <dbReference type="PROSITE" id="PS51173"/>
    </source>
</evidence>
<proteinExistence type="predicted"/>
<dbReference type="SMART" id="SM00637">
    <property type="entry name" value="CBD_II"/>
    <property type="match status" value="1"/>
</dbReference>
<dbReference type="Proteomes" id="UP001500886">
    <property type="component" value="Unassembled WGS sequence"/>
</dbReference>
<dbReference type="SUPFAM" id="SSF49384">
    <property type="entry name" value="Carbohydrate-binding domain"/>
    <property type="match status" value="1"/>
</dbReference>
<dbReference type="InterPro" id="IPR012291">
    <property type="entry name" value="CBM2_carb-bd_dom_sf"/>
</dbReference>
<evidence type="ECO:0000313" key="5">
    <source>
        <dbReference type="Proteomes" id="UP001500886"/>
    </source>
</evidence>
<sequence length="180" mass="18447">MRPRFRVVSIRAGGIAEGIRPVSLGPMTILGSRWAATVLTVVAAAAPAVPASAAPAPPPGPGMVGDVAGAVTGLADSVLDRQGACTAAYRVTNSWHDGFEAEVTVRAGAREISGWTVEWTLAPGQRVTQLWNGTLSVSGQQVAVRNVSFNATVPARRSVTFGFSVSGPAAKAPSLRCTSP</sequence>
<accession>A0ABN3U3M9</accession>
<evidence type="ECO:0000313" key="4">
    <source>
        <dbReference type="EMBL" id="GAA2723863.1"/>
    </source>
</evidence>
<reference evidence="4 5" key="1">
    <citation type="journal article" date="2019" name="Int. J. Syst. Evol. Microbiol.">
        <title>The Global Catalogue of Microorganisms (GCM) 10K type strain sequencing project: providing services to taxonomists for standard genome sequencing and annotation.</title>
        <authorList>
            <consortium name="The Broad Institute Genomics Platform"/>
            <consortium name="The Broad Institute Genome Sequencing Center for Infectious Disease"/>
            <person name="Wu L."/>
            <person name="Ma J."/>
        </authorList>
    </citation>
    <scope>NUCLEOTIDE SEQUENCE [LARGE SCALE GENOMIC DNA]</scope>
    <source>
        <strain evidence="4 5">JCM 4542</strain>
    </source>
</reference>
<gene>
    <name evidence="4" type="ORF">GCM10010315_52180</name>
</gene>
<keyword evidence="2" id="KW-0119">Carbohydrate metabolism</keyword>
<keyword evidence="5" id="KW-1185">Reference proteome</keyword>
<dbReference type="Pfam" id="PF00553">
    <property type="entry name" value="CBM_2"/>
    <property type="match status" value="1"/>
</dbReference>
<organism evidence="4 5">
    <name type="scientific">Streptomyces luteosporeus</name>
    <dbReference type="NCBI Taxonomy" id="173856"/>
    <lineage>
        <taxon>Bacteria</taxon>
        <taxon>Bacillati</taxon>
        <taxon>Actinomycetota</taxon>
        <taxon>Actinomycetes</taxon>
        <taxon>Kitasatosporales</taxon>
        <taxon>Streptomycetaceae</taxon>
        <taxon>Streptomyces</taxon>
    </lineage>
</organism>
<name>A0ABN3U3M9_9ACTN</name>
<protein>
    <recommendedName>
        <fullName evidence="3">CBM2 domain-containing protein</fullName>
    </recommendedName>
</protein>
<comment type="caution">
    <text evidence="4">The sequence shown here is derived from an EMBL/GenBank/DDBJ whole genome shotgun (WGS) entry which is preliminary data.</text>
</comment>
<evidence type="ECO:0000256" key="1">
    <source>
        <dbReference type="ARBA" id="ARBA00022729"/>
    </source>
</evidence>
<dbReference type="InterPro" id="IPR001919">
    <property type="entry name" value="CBD2"/>
</dbReference>
<dbReference type="EMBL" id="BAAASL010000024">
    <property type="protein sequence ID" value="GAA2723863.1"/>
    <property type="molecule type" value="Genomic_DNA"/>
</dbReference>
<dbReference type="Gene3D" id="2.60.40.290">
    <property type="match status" value="1"/>
</dbReference>
<dbReference type="PROSITE" id="PS51173">
    <property type="entry name" value="CBM2"/>
    <property type="match status" value="1"/>
</dbReference>
<keyword evidence="1" id="KW-0732">Signal</keyword>
<evidence type="ECO:0000256" key="2">
    <source>
        <dbReference type="ARBA" id="ARBA00023326"/>
    </source>
</evidence>
<dbReference type="InterPro" id="IPR008965">
    <property type="entry name" value="CBM2/CBM3_carb-bd_dom_sf"/>
</dbReference>
<feature type="domain" description="CBM2" evidence="3">
    <location>
        <begin position="78"/>
        <end position="180"/>
    </location>
</feature>